<sequence length="102" mass="11007">MQSTGTQTTGQTSSMTRPSTPYAPLKDFKLIRNTNFNAPTVNSYFVYFILLGQASGNPLILPCPAMIPVSGTEANRELAGSCRGLTFTINLGDGTVMVRMQQ</sequence>
<dbReference type="Proteomes" id="UP000243723">
    <property type="component" value="Unassembled WGS sequence"/>
</dbReference>
<dbReference type="EMBL" id="NHZQ01000066">
    <property type="protein sequence ID" value="PSK55929.1"/>
    <property type="molecule type" value="Genomic_DNA"/>
</dbReference>
<keyword evidence="2" id="KW-0547">Nucleotide-binding</keyword>
<feature type="compositionally biased region" description="Low complexity" evidence="1">
    <location>
        <begin position="1"/>
        <end position="16"/>
    </location>
</feature>
<keyword evidence="2" id="KW-0067">ATP-binding</keyword>
<evidence type="ECO:0000256" key="1">
    <source>
        <dbReference type="SAM" id="MobiDB-lite"/>
    </source>
</evidence>
<keyword evidence="2" id="KW-0378">Hydrolase</keyword>
<keyword evidence="2" id="KW-0347">Helicase</keyword>
<keyword evidence="3" id="KW-1185">Reference proteome</keyword>
<organism evidence="2 3">
    <name type="scientific">Elsinoe australis</name>
    <dbReference type="NCBI Taxonomy" id="40998"/>
    <lineage>
        <taxon>Eukaryota</taxon>
        <taxon>Fungi</taxon>
        <taxon>Dikarya</taxon>
        <taxon>Ascomycota</taxon>
        <taxon>Pezizomycotina</taxon>
        <taxon>Dothideomycetes</taxon>
        <taxon>Dothideomycetidae</taxon>
        <taxon>Myriangiales</taxon>
        <taxon>Elsinoaceae</taxon>
        <taxon>Elsinoe</taxon>
    </lineage>
</organism>
<evidence type="ECO:0000313" key="2">
    <source>
        <dbReference type="EMBL" id="PSK55929.1"/>
    </source>
</evidence>
<protein>
    <submittedName>
        <fullName evidence="2">Werner syndrome ATP-dependent helicase</fullName>
    </submittedName>
</protein>
<name>A0A2P8A636_9PEZI</name>
<comment type="caution">
    <text evidence="2">The sequence shown here is derived from an EMBL/GenBank/DDBJ whole genome shotgun (WGS) entry which is preliminary data.</text>
</comment>
<feature type="region of interest" description="Disordered" evidence="1">
    <location>
        <begin position="1"/>
        <end position="22"/>
    </location>
</feature>
<gene>
    <name evidence="2" type="ORF">B9Z65_4807</name>
</gene>
<dbReference type="GO" id="GO:0004386">
    <property type="term" value="F:helicase activity"/>
    <property type="evidence" value="ECO:0007669"/>
    <property type="project" value="UniProtKB-KW"/>
</dbReference>
<proteinExistence type="predicted"/>
<dbReference type="AlphaFoldDB" id="A0A2P8A636"/>
<accession>A0A2P8A636</accession>
<dbReference type="OrthoDB" id="10473961at2759"/>
<evidence type="ECO:0000313" key="3">
    <source>
        <dbReference type="Proteomes" id="UP000243723"/>
    </source>
</evidence>
<reference evidence="2 3" key="1">
    <citation type="submission" date="2017-05" db="EMBL/GenBank/DDBJ databases">
        <title>Draft genome sequence of Elsinoe australis.</title>
        <authorList>
            <person name="Cheng Q."/>
        </authorList>
    </citation>
    <scope>NUCLEOTIDE SEQUENCE [LARGE SCALE GENOMIC DNA]</scope>
    <source>
        <strain evidence="2 3">NL1</strain>
    </source>
</reference>